<keyword evidence="3" id="KW-0813">Transport</keyword>
<dbReference type="Gene3D" id="1.20.1600.10">
    <property type="entry name" value="Outer membrane efflux proteins (OEP)"/>
    <property type="match status" value="1"/>
</dbReference>
<evidence type="ECO:0000256" key="3">
    <source>
        <dbReference type="ARBA" id="ARBA00022448"/>
    </source>
</evidence>
<dbReference type="PANTHER" id="PTHR30026:SF20">
    <property type="entry name" value="OUTER MEMBRANE PROTEIN TOLC"/>
    <property type="match status" value="1"/>
</dbReference>
<keyword evidence="4" id="KW-1134">Transmembrane beta strand</keyword>
<evidence type="ECO:0000313" key="9">
    <source>
        <dbReference type="Proteomes" id="UP000886740"/>
    </source>
</evidence>
<proteinExistence type="inferred from homology"/>
<evidence type="ECO:0000256" key="2">
    <source>
        <dbReference type="ARBA" id="ARBA00007613"/>
    </source>
</evidence>
<dbReference type="AlphaFoldDB" id="A0A9D2BF89"/>
<reference evidence="8" key="1">
    <citation type="journal article" date="2021" name="PeerJ">
        <title>Extensive microbial diversity within the chicken gut microbiome revealed by metagenomics and culture.</title>
        <authorList>
            <person name="Gilroy R."/>
            <person name="Ravi A."/>
            <person name="Getino M."/>
            <person name="Pursley I."/>
            <person name="Horton D.L."/>
            <person name="Alikhan N.F."/>
            <person name="Baker D."/>
            <person name="Gharbi K."/>
            <person name="Hall N."/>
            <person name="Watson M."/>
            <person name="Adriaenssens E.M."/>
            <person name="Foster-Nyarko E."/>
            <person name="Jarju S."/>
            <person name="Secka A."/>
            <person name="Antonio M."/>
            <person name="Oren A."/>
            <person name="Chaudhuri R.R."/>
            <person name="La Ragione R."/>
            <person name="Hildebrand F."/>
            <person name="Pallen M.J."/>
        </authorList>
    </citation>
    <scope>NUCLEOTIDE SEQUENCE</scope>
    <source>
        <strain evidence="8">ChiGjej6B6-14162</strain>
    </source>
</reference>
<keyword evidence="5" id="KW-0812">Transmembrane</keyword>
<protein>
    <submittedName>
        <fullName evidence="8">TolC family protein</fullName>
    </submittedName>
</protein>
<keyword evidence="6" id="KW-0472">Membrane</keyword>
<comment type="caution">
    <text evidence="8">The sequence shown here is derived from an EMBL/GenBank/DDBJ whole genome shotgun (WGS) entry which is preliminary data.</text>
</comment>
<evidence type="ECO:0000256" key="7">
    <source>
        <dbReference type="ARBA" id="ARBA00023237"/>
    </source>
</evidence>
<dbReference type="Proteomes" id="UP000886740">
    <property type="component" value="Unassembled WGS sequence"/>
</dbReference>
<evidence type="ECO:0000256" key="1">
    <source>
        <dbReference type="ARBA" id="ARBA00004442"/>
    </source>
</evidence>
<comment type="similarity">
    <text evidence="2">Belongs to the outer membrane factor (OMF) (TC 1.B.17) family.</text>
</comment>
<organism evidence="8 9">
    <name type="scientific">Candidatus Parabacteroides intestinipullorum</name>
    <dbReference type="NCBI Taxonomy" id="2838723"/>
    <lineage>
        <taxon>Bacteria</taxon>
        <taxon>Pseudomonadati</taxon>
        <taxon>Bacteroidota</taxon>
        <taxon>Bacteroidia</taxon>
        <taxon>Bacteroidales</taxon>
        <taxon>Tannerellaceae</taxon>
        <taxon>Parabacteroides</taxon>
    </lineage>
</organism>
<dbReference type="InterPro" id="IPR003423">
    <property type="entry name" value="OMP_efflux"/>
</dbReference>
<comment type="subcellular location">
    <subcellularLocation>
        <location evidence="1">Cell outer membrane</location>
    </subcellularLocation>
</comment>
<evidence type="ECO:0000256" key="4">
    <source>
        <dbReference type="ARBA" id="ARBA00022452"/>
    </source>
</evidence>
<dbReference type="GO" id="GO:0015288">
    <property type="term" value="F:porin activity"/>
    <property type="evidence" value="ECO:0007669"/>
    <property type="project" value="TreeGrafter"/>
</dbReference>
<dbReference type="GO" id="GO:1990281">
    <property type="term" value="C:efflux pump complex"/>
    <property type="evidence" value="ECO:0007669"/>
    <property type="project" value="TreeGrafter"/>
</dbReference>
<reference evidence="8" key="2">
    <citation type="submission" date="2021-04" db="EMBL/GenBank/DDBJ databases">
        <authorList>
            <person name="Gilroy R."/>
        </authorList>
    </citation>
    <scope>NUCLEOTIDE SEQUENCE</scope>
    <source>
        <strain evidence="8">ChiGjej6B6-14162</strain>
    </source>
</reference>
<keyword evidence="7" id="KW-0998">Cell outer membrane</keyword>
<dbReference type="InterPro" id="IPR051906">
    <property type="entry name" value="TolC-like"/>
</dbReference>
<accession>A0A9D2BF89</accession>
<name>A0A9D2BF89_9BACT</name>
<sequence length="495" mass="56311">MRRVFLFMVGLWGCLLGLLAENGDEVVTRLTLTDAIHLAQVRSVDAVVALNELKTAYWEYRTHKAEQLPEVIFTGTIPSYSNQYSKYQQSDGTYTYVQNNVLGMNGEISIEQNIALTGGKISLNSSLDYTRQLGKGAYNEFMSVPVGLTLTQPIFGVNDQKWKRRIEPVRYEEAKAAYLESVETVTVTTITHYFNLLLAKENLDICQQNLTNADKLYEIAVAKRKIGQISAIELKRLKQSALEAKANVTSARSNLNAMMFQLRSFLGLSEREVIDPVLPDGVPDLRLDYQQVLNRAVENNSFAKNIRRRQLEADYEVATAKGNQRSISLFASVGYTGKDNVFHGAYNPLRNNQVVEVGFSIPLLDWGKRKGQVKVAESNREVVRSKIRQEQMDFNQDIFLLVENFNNQADQLAIAAEVDELAEARYQTAIQTFLVGKIDLLDLSDAQNAKDNARQDHILELYNYWKYYYNIRGVTLYDFVNNRTLDAEFETIIRQ</sequence>
<evidence type="ECO:0000256" key="6">
    <source>
        <dbReference type="ARBA" id="ARBA00023136"/>
    </source>
</evidence>
<evidence type="ECO:0000256" key="5">
    <source>
        <dbReference type="ARBA" id="ARBA00022692"/>
    </source>
</evidence>
<dbReference type="GO" id="GO:0015562">
    <property type="term" value="F:efflux transmembrane transporter activity"/>
    <property type="evidence" value="ECO:0007669"/>
    <property type="project" value="InterPro"/>
</dbReference>
<evidence type="ECO:0000313" key="8">
    <source>
        <dbReference type="EMBL" id="HIX74051.1"/>
    </source>
</evidence>
<dbReference type="SUPFAM" id="SSF56954">
    <property type="entry name" value="Outer membrane efflux proteins (OEP)"/>
    <property type="match status" value="1"/>
</dbReference>
<dbReference type="PANTHER" id="PTHR30026">
    <property type="entry name" value="OUTER MEMBRANE PROTEIN TOLC"/>
    <property type="match status" value="1"/>
</dbReference>
<dbReference type="Pfam" id="PF02321">
    <property type="entry name" value="OEP"/>
    <property type="match status" value="2"/>
</dbReference>
<gene>
    <name evidence="8" type="ORF">H9977_03290</name>
</gene>
<dbReference type="GO" id="GO:0009279">
    <property type="term" value="C:cell outer membrane"/>
    <property type="evidence" value="ECO:0007669"/>
    <property type="project" value="UniProtKB-SubCell"/>
</dbReference>
<dbReference type="EMBL" id="DXEL01000028">
    <property type="protein sequence ID" value="HIX74051.1"/>
    <property type="molecule type" value="Genomic_DNA"/>
</dbReference>